<evidence type="ECO:0000313" key="1">
    <source>
        <dbReference type="EMBL" id="AKF26995.1"/>
    </source>
</evidence>
<dbReference type="Proteomes" id="UP000034037">
    <property type="component" value="Chromosome"/>
</dbReference>
<proteinExistence type="predicted"/>
<organism evidence="1 2">
    <name type="scientific">[Brevibacterium] flavum</name>
    <dbReference type="NCBI Taxonomy" id="92706"/>
    <lineage>
        <taxon>Bacteria</taxon>
        <taxon>Bacillati</taxon>
        <taxon>Actinomycetota</taxon>
        <taxon>Actinomycetes</taxon>
        <taxon>Mycobacteriales</taxon>
        <taxon>Corynebacteriaceae</taxon>
        <taxon>Corynebacterium</taxon>
    </lineage>
</organism>
<sequence>MNISECSAFSRICDWISGDVESVPEKDIKYLALRVAKTLMVTPKLPADLASLQIVSVDSVEDETHRAVAEEYLKGIDLSAVLQISDRLGLDFSEDDAEKMSKEFESVNLRSYR</sequence>
<keyword evidence="2" id="KW-1185">Reference proteome</keyword>
<dbReference type="HOGENOM" id="CLU_2128720_0_0_11"/>
<protein>
    <submittedName>
        <fullName evidence="1">Uncharacterized protein</fullName>
    </submittedName>
</protein>
<dbReference type="AlphaFoldDB" id="A0A0F6WQ25"/>
<dbReference type="EMBL" id="CP011309">
    <property type="protein sequence ID" value="AKF26995.1"/>
    <property type="molecule type" value="Genomic_DNA"/>
</dbReference>
<reference evidence="1 2" key="1">
    <citation type="submission" date="2015-04" db="EMBL/GenBank/DDBJ databases">
        <title>Complete Genome Sequence of Brevibacterium flavum ATCC 15168.</title>
        <authorList>
            <person name="Ahn J."/>
            <person name="Park G."/>
            <person name="Jeon W."/>
            <person name="Jang Y."/>
            <person name="Jang M."/>
            <person name="Lee H."/>
            <person name="Lee H."/>
        </authorList>
    </citation>
    <scope>NUCLEOTIDE SEQUENCE [LARGE SCALE GENOMIC DNA]</scope>
    <source>
        <strain evidence="1 2">ATCC 15168</strain>
    </source>
</reference>
<name>A0A0F6WQ25_9CORY</name>
<gene>
    <name evidence="1" type="ORF">YH66_05200</name>
</gene>
<dbReference type="PATRIC" id="fig|92706.3.peg.1080"/>
<dbReference type="RefSeq" id="WP_003860125.1">
    <property type="nucleotide sequence ID" value="NZ_CP011309.1"/>
</dbReference>
<evidence type="ECO:0000313" key="2">
    <source>
        <dbReference type="Proteomes" id="UP000034037"/>
    </source>
</evidence>
<accession>A0A0F6WQ25</accession>